<gene>
    <name evidence="1" type="ORF">J8380_03075</name>
</gene>
<dbReference type="RefSeq" id="WP_210228210.1">
    <property type="nucleotide sequence ID" value="NZ_CP072800.1"/>
</dbReference>
<keyword evidence="2" id="KW-1185">Reference proteome</keyword>
<name>A0ABX7X5N0_9GAMM</name>
<evidence type="ECO:0000313" key="2">
    <source>
        <dbReference type="Proteomes" id="UP000672027"/>
    </source>
</evidence>
<proteinExistence type="predicted"/>
<accession>A0ABX7X5N0</accession>
<sequence length="100" mass="12093">MKAKRILKDRTVYEGGYIQEMVIWEVPQPVAGSEHLYKYRLFFGLPGERIVGYDNERPKGDHRHYSEREEAYPFTTIQKLIEDFMTDVREQRRQYYANQD</sequence>
<reference evidence="1 2" key="1">
    <citation type="submission" date="2021-04" db="EMBL/GenBank/DDBJ databases">
        <title>Genomics, taxonomy and metabolism of representatives of sulfur bacteria of the genus Thiothrix: Thiothrix fructosivorans QT, Thiothrix unzii A1T and three new species, Thiothrix subterranea sp. nov., Thiothrix litoralis sp. nov. and 'Candidatus Thiothrix anitrata' sp. nov.</title>
        <authorList>
            <person name="Ravin N.V."/>
            <person name="Smolyakov D."/>
            <person name="Rudenko T.S."/>
            <person name="Mardanov A.V."/>
            <person name="Beletsky A.V."/>
            <person name="Markov N.D."/>
            <person name="Fomenkov A.I."/>
            <person name="Roberts R.J."/>
            <person name="Karnachuk O.V."/>
            <person name="Novikov A."/>
            <person name="Grabovich M.Y."/>
        </authorList>
    </citation>
    <scope>NUCLEOTIDE SEQUENCE [LARGE SCALE GENOMIC DNA]</scope>
    <source>
        <strain evidence="1 2">A52</strain>
    </source>
</reference>
<protein>
    <submittedName>
        <fullName evidence="1">Uncharacterized protein</fullName>
    </submittedName>
</protein>
<organism evidence="1 2">
    <name type="scientific">Candidatus Thiothrix anitrata</name>
    <dbReference type="NCBI Taxonomy" id="2823902"/>
    <lineage>
        <taxon>Bacteria</taxon>
        <taxon>Pseudomonadati</taxon>
        <taxon>Pseudomonadota</taxon>
        <taxon>Gammaproteobacteria</taxon>
        <taxon>Thiotrichales</taxon>
        <taxon>Thiotrichaceae</taxon>
        <taxon>Thiothrix</taxon>
    </lineage>
</organism>
<dbReference type="Pfam" id="PF20126">
    <property type="entry name" value="TumE"/>
    <property type="match status" value="1"/>
</dbReference>
<dbReference type="Proteomes" id="UP000672027">
    <property type="component" value="Chromosome"/>
</dbReference>
<dbReference type="InterPro" id="IPR045397">
    <property type="entry name" value="TumE-like"/>
</dbReference>
<evidence type="ECO:0000313" key="1">
    <source>
        <dbReference type="EMBL" id="QTR50567.1"/>
    </source>
</evidence>
<dbReference type="EMBL" id="CP072800">
    <property type="protein sequence ID" value="QTR50567.1"/>
    <property type="molecule type" value="Genomic_DNA"/>
</dbReference>